<organism evidence="1 2">
    <name type="scientific">Salininema proteolyticum</name>
    <dbReference type="NCBI Taxonomy" id="1607685"/>
    <lineage>
        <taxon>Bacteria</taxon>
        <taxon>Bacillati</taxon>
        <taxon>Actinomycetota</taxon>
        <taxon>Actinomycetes</taxon>
        <taxon>Glycomycetales</taxon>
        <taxon>Glycomycetaceae</taxon>
        <taxon>Salininema</taxon>
    </lineage>
</organism>
<evidence type="ECO:0000313" key="2">
    <source>
        <dbReference type="Proteomes" id="UP001595823"/>
    </source>
</evidence>
<dbReference type="Proteomes" id="UP001595823">
    <property type="component" value="Unassembled WGS sequence"/>
</dbReference>
<reference evidence="2" key="1">
    <citation type="journal article" date="2019" name="Int. J. Syst. Evol. Microbiol.">
        <title>The Global Catalogue of Microorganisms (GCM) 10K type strain sequencing project: providing services to taxonomists for standard genome sequencing and annotation.</title>
        <authorList>
            <consortium name="The Broad Institute Genomics Platform"/>
            <consortium name="The Broad Institute Genome Sequencing Center for Infectious Disease"/>
            <person name="Wu L."/>
            <person name="Ma J."/>
        </authorList>
    </citation>
    <scope>NUCLEOTIDE SEQUENCE [LARGE SCALE GENOMIC DNA]</scope>
    <source>
        <strain evidence="2">IBRC-M 10908</strain>
    </source>
</reference>
<name>A0ABV8U5A3_9ACTN</name>
<sequence length="118" mass="13109">MGYLFEHGDETIWAPSMRVGRWYVHAVEGLEREIGQPAGVRDNHDDFIYIDRDVLDAFIRAVVSSGLYRHPVGNSLLSGVVVVSLELLRRSGGDIELICAEVGVPIDEIDAVFRGMPQ</sequence>
<accession>A0ABV8U5A3</accession>
<dbReference type="Pfam" id="PF19564">
    <property type="entry name" value="DUF6086"/>
    <property type="match status" value="1"/>
</dbReference>
<dbReference type="EMBL" id="JBHSDK010000061">
    <property type="protein sequence ID" value="MFC4337915.1"/>
    <property type="molecule type" value="Genomic_DNA"/>
</dbReference>
<protein>
    <submittedName>
        <fullName evidence="1">DUF6086 family protein</fullName>
    </submittedName>
</protein>
<keyword evidence="2" id="KW-1185">Reference proteome</keyword>
<proteinExistence type="predicted"/>
<dbReference type="InterPro" id="IPR045732">
    <property type="entry name" value="DUF6086"/>
</dbReference>
<evidence type="ECO:0000313" key="1">
    <source>
        <dbReference type="EMBL" id="MFC4337915.1"/>
    </source>
</evidence>
<comment type="caution">
    <text evidence="1">The sequence shown here is derived from an EMBL/GenBank/DDBJ whole genome shotgun (WGS) entry which is preliminary data.</text>
</comment>
<gene>
    <name evidence="1" type="ORF">ACFPET_22225</name>
</gene>
<dbReference type="RefSeq" id="WP_380625383.1">
    <property type="nucleotide sequence ID" value="NZ_JBHSDK010000061.1"/>
</dbReference>